<gene>
    <name evidence="2" type="ORF">B446_17765</name>
</gene>
<dbReference type="Proteomes" id="UP000015423">
    <property type="component" value="Chromosome"/>
</dbReference>
<evidence type="ECO:0000256" key="1">
    <source>
        <dbReference type="SAM" id="MobiDB-lite"/>
    </source>
</evidence>
<reference evidence="2 3" key="2">
    <citation type="journal article" date="2013" name="J. Biotechnol.">
        <title>Complete genome sequence of the kirromycin producer Streptomyces collinus Tu 365 consisting of a linear chromosome and two linear plasmids.</title>
        <authorList>
            <person name="Ruckert C."/>
            <person name="Szczepanowski R."/>
            <person name="Albersmeier A."/>
            <person name="Goesmann A."/>
            <person name="Iftime D."/>
            <person name="Musiol E.M."/>
            <person name="Blin K."/>
            <person name="Wohlleben W."/>
            <person name="Puhler A."/>
            <person name="Kalinowski J."/>
            <person name="Weber T."/>
        </authorList>
    </citation>
    <scope>NUCLEOTIDE SEQUENCE [LARGE SCALE GENOMIC DNA]</scope>
    <source>
        <strain evidence="3">DSM 40733 / Tue 365</strain>
    </source>
</reference>
<evidence type="ECO:0000313" key="3">
    <source>
        <dbReference type="Proteomes" id="UP000015423"/>
    </source>
</evidence>
<dbReference type="AlphaFoldDB" id="S5V5F8"/>
<keyword evidence="3" id="KW-1185">Reference proteome</keyword>
<dbReference type="HOGENOM" id="CLU_2738169_0_0_11"/>
<accession>S5V5F8</accession>
<dbReference type="STRING" id="1214242.B446_17765"/>
<dbReference type="KEGG" id="sci:B446_17765"/>
<evidence type="ECO:0000313" key="2">
    <source>
        <dbReference type="EMBL" id="AGS70369.1"/>
    </source>
</evidence>
<proteinExistence type="predicted"/>
<sequence length="71" mass="7881">MGQTGRVTARVIAPVTTEPPARGSRGRGLGPVLGLSRRSAQALGRLPWFDFFFLRARRLLPRFAMAHFSLM</sequence>
<organism evidence="2 3">
    <name type="scientific">Streptomyces collinus (strain DSM 40733 / Tue 365)</name>
    <dbReference type="NCBI Taxonomy" id="1214242"/>
    <lineage>
        <taxon>Bacteria</taxon>
        <taxon>Bacillati</taxon>
        <taxon>Actinomycetota</taxon>
        <taxon>Actinomycetes</taxon>
        <taxon>Kitasatosporales</taxon>
        <taxon>Streptomycetaceae</taxon>
        <taxon>Streptomyces</taxon>
    </lineage>
</organism>
<dbReference type="EMBL" id="CP006259">
    <property type="protein sequence ID" value="AGS70369.1"/>
    <property type="molecule type" value="Genomic_DNA"/>
</dbReference>
<reference evidence="3" key="1">
    <citation type="submission" date="2012-10" db="EMBL/GenBank/DDBJ databases">
        <title>The complete genome sequence of Streptomyces collinus Tu 365.</title>
        <authorList>
            <person name="Ruckert C."/>
            <person name="Szczepanowski R."/>
            <person name="Goesmann A."/>
            <person name="Pross E.K."/>
            <person name="Musiol E.M."/>
            <person name="Blin K."/>
            <person name="Wohlleben W."/>
            <person name="Puhler A."/>
            <person name="Weber T."/>
            <person name="Kalinowski J."/>
        </authorList>
    </citation>
    <scope>NUCLEOTIDE SEQUENCE [LARGE SCALE GENOMIC DNA]</scope>
    <source>
        <strain evidence="3">DSM 40733 / Tue 365</strain>
    </source>
</reference>
<protein>
    <submittedName>
        <fullName evidence="2">Uncharacterized protein</fullName>
    </submittedName>
</protein>
<name>S5V5F8_STRC3</name>
<feature type="region of interest" description="Disordered" evidence="1">
    <location>
        <begin position="1"/>
        <end position="30"/>
    </location>
</feature>